<dbReference type="AlphaFoldDB" id="A0A1V1NZ13"/>
<feature type="region of interest" description="Disordered" evidence="1">
    <location>
        <begin position="111"/>
        <end position="138"/>
    </location>
</feature>
<evidence type="ECO:0000313" key="2">
    <source>
        <dbReference type="EMBL" id="ETR67765.1"/>
    </source>
</evidence>
<gene>
    <name evidence="2" type="ORF">OMM_11243</name>
</gene>
<name>A0A1V1NZ13_9BACT</name>
<sequence length="138" mass="15427">MAVNELRAGKGYWVKAQESVVVDLTGEPGSEISINYSDSWQLIGTPGISAVPIEKTDNTTVTMYTYIDGSYQIADQCEPGRGYWVKSVPYHNQDNNSDTVPELPNIARFKHSSTDESAEQIFKQNSNRIYGTDTRRKS</sequence>
<proteinExistence type="predicted"/>
<dbReference type="EMBL" id="ATBP01001225">
    <property type="protein sequence ID" value="ETR67765.1"/>
    <property type="molecule type" value="Genomic_DNA"/>
</dbReference>
<comment type="caution">
    <text evidence="2">The sequence shown here is derived from an EMBL/GenBank/DDBJ whole genome shotgun (WGS) entry which is preliminary data.</text>
</comment>
<reference evidence="3" key="1">
    <citation type="submission" date="2012-11" db="EMBL/GenBank/DDBJ databases">
        <authorList>
            <person name="Lucero-Rivera Y.E."/>
            <person name="Tovar-Ramirez D."/>
        </authorList>
    </citation>
    <scope>NUCLEOTIDE SEQUENCE [LARGE SCALE GENOMIC DNA]</scope>
    <source>
        <strain evidence="3">Araruama</strain>
    </source>
</reference>
<organism evidence="2 3">
    <name type="scientific">Candidatus Magnetoglobus multicellularis str. Araruama</name>
    <dbReference type="NCBI Taxonomy" id="890399"/>
    <lineage>
        <taxon>Bacteria</taxon>
        <taxon>Pseudomonadati</taxon>
        <taxon>Thermodesulfobacteriota</taxon>
        <taxon>Desulfobacteria</taxon>
        <taxon>Desulfobacterales</taxon>
        <taxon>Desulfobacteraceae</taxon>
        <taxon>Candidatus Magnetoglobus</taxon>
    </lineage>
</organism>
<evidence type="ECO:0000256" key="1">
    <source>
        <dbReference type="SAM" id="MobiDB-lite"/>
    </source>
</evidence>
<accession>A0A1V1NZ13</accession>
<protein>
    <submittedName>
        <fullName evidence="2">Uncharacterized protein</fullName>
    </submittedName>
</protein>
<dbReference type="Proteomes" id="UP000189670">
    <property type="component" value="Unassembled WGS sequence"/>
</dbReference>
<evidence type="ECO:0000313" key="3">
    <source>
        <dbReference type="Proteomes" id="UP000189670"/>
    </source>
</evidence>